<comment type="cofactor">
    <cofactor evidence="1">
        <name>NAD(+)</name>
        <dbReference type="ChEBI" id="CHEBI:57540"/>
    </cofactor>
</comment>
<protein>
    <submittedName>
        <fullName evidence="7">SDR family oxidoreductase</fullName>
    </submittedName>
</protein>
<keyword evidence="8" id="KW-1185">Reference proteome</keyword>
<accession>A0ABP6E931</accession>
<evidence type="ECO:0000256" key="1">
    <source>
        <dbReference type="ARBA" id="ARBA00001911"/>
    </source>
</evidence>
<reference evidence="8" key="1">
    <citation type="journal article" date="2019" name="Int. J. Syst. Evol. Microbiol.">
        <title>The Global Catalogue of Microorganisms (GCM) 10K type strain sequencing project: providing services to taxonomists for standard genome sequencing and annotation.</title>
        <authorList>
            <consortium name="The Broad Institute Genomics Platform"/>
            <consortium name="The Broad Institute Genome Sequencing Center for Infectious Disease"/>
            <person name="Wu L."/>
            <person name="Ma J."/>
        </authorList>
    </citation>
    <scope>NUCLEOTIDE SEQUENCE [LARGE SCALE GENOMIC DNA]</scope>
    <source>
        <strain evidence="8">JCM 4524</strain>
    </source>
</reference>
<evidence type="ECO:0000256" key="4">
    <source>
        <dbReference type="ARBA" id="ARBA00023239"/>
    </source>
</evidence>
<dbReference type="SUPFAM" id="SSF51735">
    <property type="entry name" value="NAD(P)-binding Rossmann-fold domains"/>
    <property type="match status" value="1"/>
</dbReference>
<dbReference type="Proteomes" id="UP001500151">
    <property type="component" value="Unassembled WGS sequence"/>
</dbReference>
<evidence type="ECO:0000256" key="2">
    <source>
        <dbReference type="ARBA" id="ARBA00022793"/>
    </source>
</evidence>
<dbReference type="Pfam" id="PF01370">
    <property type="entry name" value="Epimerase"/>
    <property type="match status" value="1"/>
</dbReference>
<dbReference type="RefSeq" id="WP_344396446.1">
    <property type="nucleotide sequence ID" value="NZ_BAAASJ010000120.1"/>
</dbReference>
<evidence type="ECO:0000313" key="7">
    <source>
        <dbReference type="EMBL" id="GAA2662039.1"/>
    </source>
</evidence>
<evidence type="ECO:0000256" key="3">
    <source>
        <dbReference type="ARBA" id="ARBA00023027"/>
    </source>
</evidence>
<feature type="domain" description="NAD-dependent epimerase/dehydratase" evidence="6">
    <location>
        <begin position="6"/>
        <end position="235"/>
    </location>
</feature>
<keyword evidence="4" id="KW-0456">Lyase</keyword>
<dbReference type="Gene3D" id="3.40.50.720">
    <property type="entry name" value="NAD(P)-binding Rossmann-like Domain"/>
    <property type="match status" value="1"/>
</dbReference>
<dbReference type="PANTHER" id="PTHR43078:SF6">
    <property type="entry name" value="UDP-GLUCURONIC ACID DECARBOXYLASE 1"/>
    <property type="match status" value="1"/>
</dbReference>
<dbReference type="InterPro" id="IPR044516">
    <property type="entry name" value="UXS-like"/>
</dbReference>
<dbReference type="InterPro" id="IPR001509">
    <property type="entry name" value="Epimerase_deHydtase"/>
</dbReference>
<keyword evidence="3" id="KW-0520">NAD</keyword>
<feature type="compositionally biased region" description="Polar residues" evidence="5">
    <location>
        <begin position="339"/>
        <end position="351"/>
    </location>
</feature>
<evidence type="ECO:0000313" key="8">
    <source>
        <dbReference type="Proteomes" id="UP001500151"/>
    </source>
</evidence>
<organism evidence="7 8">
    <name type="scientific">Streptomyces vastus</name>
    <dbReference type="NCBI Taxonomy" id="285451"/>
    <lineage>
        <taxon>Bacteria</taxon>
        <taxon>Bacillati</taxon>
        <taxon>Actinomycetota</taxon>
        <taxon>Actinomycetes</taxon>
        <taxon>Kitasatosporales</taxon>
        <taxon>Streptomycetaceae</taxon>
        <taxon>Streptomyces</taxon>
    </lineage>
</organism>
<dbReference type="CDD" id="cd05230">
    <property type="entry name" value="UGD_SDR_e"/>
    <property type="match status" value="1"/>
</dbReference>
<dbReference type="EMBL" id="BAAASJ010000120">
    <property type="protein sequence ID" value="GAA2662039.1"/>
    <property type="molecule type" value="Genomic_DNA"/>
</dbReference>
<keyword evidence="2" id="KW-0210">Decarboxylase</keyword>
<gene>
    <name evidence="7" type="ORF">GCM10010307_80800</name>
</gene>
<dbReference type="InterPro" id="IPR036291">
    <property type="entry name" value="NAD(P)-bd_dom_sf"/>
</dbReference>
<evidence type="ECO:0000256" key="5">
    <source>
        <dbReference type="SAM" id="MobiDB-lite"/>
    </source>
</evidence>
<name>A0ABP6E931_9ACTN</name>
<proteinExistence type="predicted"/>
<feature type="compositionally biased region" description="Polar residues" evidence="5">
    <location>
        <begin position="319"/>
        <end position="329"/>
    </location>
</feature>
<dbReference type="PANTHER" id="PTHR43078">
    <property type="entry name" value="UDP-GLUCURONIC ACID DECARBOXYLASE-RELATED"/>
    <property type="match status" value="1"/>
</dbReference>
<sequence>MKFTRIVITGGAGFLGSHLCDYFLAAGAEVVCLDNFSSGRKENLKSSAASGRLTVEVTDVADGCDVPGPVDAVLHLASPASPTDYLSMPLATMKAGSSGTFHALDLAHRKGARFVLASTSETYGNPQVHPQPETYWGNVNPVGPRSVYDESKRFSEALTMACHRSQGLDTAIVRIFNTFGPRMRKDDGRAIPTFITQALAGKPITVAGSGTQSRSLCYVHDLVAGVVRMLHSNLAGPVNLGNPEELTVLQIAELVRELTGSSSPIVFVDRPTDDPDVRCPDTTLANRRLDWAPRFSVIDGLKQTIAWFRENEQAPLEQPSGQTAFSTTDVGDIGPLSGATETNSEPTCGTP</sequence>
<comment type="caution">
    <text evidence="7">The sequence shown here is derived from an EMBL/GenBank/DDBJ whole genome shotgun (WGS) entry which is preliminary data.</text>
</comment>
<feature type="region of interest" description="Disordered" evidence="5">
    <location>
        <begin position="314"/>
        <end position="351"/>
    </location>
</feature>
<evidence type="ECO:0000259" key="6">
    <source>
        <dbReference type="Pfam" id="PF01370"/>
    </source>
</evidence>